<evidence type="ECO:0000256" key="5">
    <source>
        <dbReference type="ARBA" id="ARBA00022984"/>
    </source>
</evidence>
<feature type="domain" description="BioF2-like acetyltransferase" evidence="12">
    <location>
        <begin position="77"/>
        <end position="204"/>
    </location>
</feature>
<evidence type="ECO:0000256" key="1">
    <source>
        <dbReference type="ARBA" id="ARBA00004496"/>
    </source>
</evidence>
<dbReference type="Pfam" id="PF13480">
    <property type="entry name" value="Acetyltransf_6"/>
    <property type="match status" value="1"/>
</dbReference>
<comment type="caution">
    <text evidence="13">The sequence shown here is derived from an EMBL/GenBank/DDBJ whole genome shotgun (WGS) entry which is preliminary data.</text>
</comment>
<proteinExistence type="inferred from homology"/>
<sequence>MISCKDGDRLALVAAFQQAFGDYCRENGIVAEFVRFHPVVKNHLDFSDCYELSFKRHTIQTNLADTDDPILTEYSASCKRDIRRALKAGVEYRIMEHPENLNAFKELYYSTMERNDAQAIYYFNDEYFQNCIDLLGPYLVVVEVTYQGNIIGMSLSFVCGDFIHVHLTGTLQEYHGLAPAYVLQYALVLWGKEKGKALIHHGGGRTGEPDDKLYLFKKKFGRNEEFDYFIGQKVWNPAVYDLLCRYANPPLNTEQFPAYRNQSSLVTIN</sequence>
<comment type="catalytic activity">
    <reaction evidence="11">
        <text>beta-D-GlcNAc-(1-&gt;4)-Mur2Ac(oyl-L-Ala-D-isoglutaminyl-L-Lys-D-Ala-D-Ala)-di-trans,octa-cis-undecaprenyl diphosphate + glycyl-tRNA(Gly) = beta-D-GlcNAc-(1-&gt;4)-Mur2Ac(oyl-L-Ala-D-isoglutaminyl-L-Lys-(N(6)-Gly)-D-Ala-D-Ala)-di-trans,octa-cis-undecaprenyl diphosphate + tRNA(Gly) + H(+)</text>
        <dbReference type="Rhea" id="RHEA:30435"/>
        <dbReference type="Rhea" id="RHEA-COMP:9664"/>
        <dbReference type="Rhea" id="RHEA-COMP:9683"/>
        <dbReference type="ChEBI" id="CHEBI:15378"/>
        <dbReference type="ChEBI" id="CHEBI:62233"/>
        <dbReference type="ChEBI" id="CHEBI:62234"/>
        <dbReference type="ChEBI" id="CHEBI:78442"/>
        <dbReference type="ChEBI" id="CHEBI:78522"/>
        <dbReference type="EC" id="2.3.2.16"/>
    </reaction>
</comment>
<keyword evidence="4" id="KW-0133">Cell shape</keyword>
<evidence type="ECO:0000313" key="13">
    <source>
        <dbReference type="EMBL" id="MDN3425737.1"/>
    </source>
</evidence>
<accession>A0ABT7ZF00</accession>
<evidence type="ECO:0000256" key="10">
    <source>
        <dbReference type="ARBA" id="ARBA00042933"/>
    </source>
</evidence>
<dbReference type="RefSeq" id="WP_290214066.1">
    <property type="nucleotide sequence ID" value="NZ_JASDCQ010000001.1"/>
</dbReference>
<keyword evidence="7" id="KW-0961">Cell wall biogenesis/degradation</keyword>
<evidence type="ECO:0000256" key="9">
    <source>
        <dbReference type="ARBA" id="ARBA00040679"/>
    </source>
</evidence>
<evidence type="ECO:0000256" key="3">
    <source>
        <dbReference type="ARBA" id="ARBA00022679"/>
    </source>
</evidence>
<dbReference type="EMBL" id="JASDCQ010000001">
    <property type="protein sequence ID" value="MDN3425737.1"/>
    <property type="molecule type" value="Genomic_DNA"/>
</dbReference>
<organism evidence="13 14">
    <name type="scientific">Planococcus notacanthi</name>
    <dbReference type="NCBI Taxonomy" id="3035188"/>
    <lineage>
        <taxon>Bacteria</taxon>
        <taxon>Bacillati</taxon>
        <taxon>Bacillota</taxon>
        <taxon>Bacilli</taxon>
        <taxon>Bacillales</taxon>
        <taxon>Caryophanaceae</taxon>
        <taxon>Planococcus</taxon>
    </lineage>
</organism>
<reference evidence="13 14" key="1">
    <citation type="submission" date="2023-03" db="EMBL/GenBank/DDBJ databases">
        <authorList>
            <person name="Uniacke-Lowe S."/>
            <person name="Ross P."/>
            <person name="Hill C."/>
        </authorList>
    </citation>
    <scope>NUCLEOTIDE SEQUENCE [LARGE SCALE GENOMIC DNA]</scope>
    <source>
        <strain evidence="13 14">APC 4016</strain>
    </source>
</reference>
<dbReference type="PANTHER" id="PTHR36174:SF1">
    <property type="entry name" value="LIPID II:GLYCINE GLYCYLTRANSFERASE"/>
    <property type="match status" value="1"/>
</dbReference>
<protein>
    <recommendedName>
        <fullName evidence="9">Lipid II:glycine glycyltransferase</fullName>
        <ecNumber evidence="8">2.3.2.16</ecNumber>
    </recommendedName>
    <alternativeName>
        <fullName evidence="10">Factor essential for expression of methicillin resistance X</fullName>
    </alternativeName>
</protein>
<name>A0ABT7ZF00_9BACL</name>
<keyword evidence="6 13" id="KW-0012">Acyltransferase</keyword>
<dbReference type="Gene3D" id="3.40.630.30">
    <property type="match status" value="1"/>
</dbReference>
<comment type="similarity">
    <text evidence="2">Belongs to the FemABX family.</text>
</comment>
<evidence type="ECO:0000313" key="14">
    <source>
        <dbReference type="Proteomes" id="UP001225873"/>
    </source>
</evidence>
<dbReference type="PANTHER" id="PTHR36174">
    <property type="entry name" value="LIPID II:GLYCINE GLYCYLTRANSFERASE"/>
    <property type="match status" value="1"/>
</dbReference>
<comment type="subcellular location">
    <subcellularLocation>
        <location evidence="1">Cytoplasm</location>
    </subcellularLocation>
</comment>
<evidence type="ECO:0000256" key="11">
    <source>
        <dbReference type="ARBA" id="ARBA00048654"/>
    </source>
</evidence>
<dbReference type="SUPFAM" id="SSF55729">
    <property type="entry name" value="Acyl-CoA N-acyltransferases (Nat)"/>
    <property type="match status" value="1"/>
</dbReference>
<dbReference type="InterPro" id="IPR016181">
    <property type="entry name" value="Acyl_CoA_acyltransferase"/>
</dbReference>
<dbReference type="InterPro" id="IPR050644">
    <property type="entry name" value="PG_Glycine_Bridge_Synth"/>
</dbReference>
<evidence type="ECO:0000256" key="2">
    <source>
        <dbReference type="ARBA" id="ARBA00009943"/>
    </source>
</evidence>
<keyword evidence="3 13" id="KW-0808">Transferase</keyword>
<keyword evidence="14" id="KW-1185">Reference proteome</keyword>
<evidence type="ECO:0000256" key="8">
    <source>
        <dbReference type="ARBA" id="ARBA00039074"/>
    </source>
</evidence>
<dbReference type="InterPro" id="IPR003447">
    <property type="entry name" value="FEMABX"/>
</dbReference>
<evidence type="ECO:0000259" key="12">
    <source>
        <dbReference type="Pfam" id="PF13480"/>
    </source>
</evidence>
<dbReference type="PROSITE" id="PS51191">
    <property type="entry name" value="FEMABX"/>
    <property type="match status" value="1"/>
</dbReference>
<dbReference type="GO" id="GO:0016746">
    <property type="term" value="F:acyltransferase activity"/>
    <property type="evidence" value="ECO:0007669"/>
    <property type="project" value="UniProtKB-KW"/>
</dbReference>
<dbReference type="Proteomes" id="UP001225873">
    <property type="component" value="Unassembled WGS sequence"/>
</dbReference>
<evidence type="ECO:0000256" key="6">
    <source>
        <dbReference type="ARBA" id="ARBA00023315"/>
    </source>
</evidence>
<dbReference type="EC" id="2.3.2.16" evidence="8"/>
<gene>
    <name evidence="13" type="ORF">QMA01_00420</name>
</gene>
<keyword evidence="5" id="KW-0573">Peptidoglycan synthesis</keyword>
<evidence type="ECO:0000256" key="7">
    <source>
        <dbReference type="ARBA" id="ARBA00023316"/>
    </source>
</evidence>
<dbReference type="InterPro" id="IPR038740">
    <property type="entry name" value="BioF2-like_GNAT_dom"/>
</dbReference>
<evidence type="ECO:0000256" key="4">
    <source>
        <dbReference type="ARBA" id="ARBA00022960"/>
    </source>
</evidence>